<evidence type="ECO:0000256" key="2">
    <source>
        <dbReference type="ARBA" id="ARBA00022980"/>
    </source>
</evidence>
<dbReference type="AlphaFoldDB" id="A0A520KWB0"/>
<gene>
    <name evidence="4" type="primary">rpl10e</name>
    <name evidence="5" type="ORF">EF807_07320</name>
</gene>
<dbReference type="NCBIfam" id="NF003239">
    <property type="entry name" value="PRK04199.1-4"/>
    <property type="match status" value="1"/>
</dbReference>
<dbReference type="GO" id="GO:0003735">
    <property type="term" value="F:structural constituent of ribosome"/>
    <property type="evidence" value="ECO:0007669"/>
    <property type="project" value="InterPro"/>
</dbReference>
<dbReference type="GO" id="GO:1990904">
    <property type="term" value="C:ribonucleoprotein complex"/>
    <property type="evidence" value="ECO:0007669"/>
    <property type="project" value="UniProtKB-KW"/>
</dbReference>
<evidence type="ECO:0000313" key="6">
    <source>
        <dbReference type="Proteomes" id="UP000320766"/>
    </source>
</evidence>
<evidence type="ECO:0000313" key="5">
    <source>
        <dbReference type="EMBL" id="RZN67712.1"/>
    </source>
</evidence>
<dbReference type="PROSITE" id="PS01257">
    <property type="entry name" value="RIBOSOMAL_L10E"/>
    <property type="match status" value="1"/>
</dbReference>
<dbReference type="EMBL" id="RXIL01000132">
    <property type="protein sequence ID" value="RZN67712.1"/>
    <property type="molecule type" value="Genomic_DNA"/>
</dbReference>
<dbReference type="InterPro" id="IPR018255">
    <property type="entry name" value="Ribosomal_uL16_CS_euk_arc"/>
</dbReference>
<accession>A0A520KWB0</accession>
<dbReference type="InterPro" id="IPR022981">
    <property type="entry name" value="Ribosomal_uL16_arc"/>
</dbReference>
<dbReference type="PANTHER" id="PTHR11726">
    <property type="entry name" value="60S RIBOSOMAL PROTEIN L10"/>
    <property type="match status" value="1"/>
</dbReference>
<dbReference type="InterPro" id="IPR001197">
    <property type="entry name" value="Ribosomal_uL16_euk_arch"/>
</dbReference>
<dbReference type="InterPro" id="IPR036920">
    <property type="entry name" value="Ribosomal_uL16_sf"/>
</dbReference>
<evidence type="ECO:0000256" key="3">
    <source>
        <dbReference type="ARBA" id="ARBA00023274"/>
    </source>
</evidence>
<evidence type="ECO:0000256" key="4">
    <source>
        <dbReference type="HAMAP-Rule" id="MF_00448"/>
    </source>
</evidence>
<organism evidence="5 6">
    <name type="scientific">Candidatus Methanolliviera hydrocarbonicum</name>
    <dbReference type="NCBI Taxonomy" id="2491085"/>
    <lineage>
        <taxon>Archaea</taxon>
        <taxon>Methanobacteriati</taxon>
        <taxon>Methanobacteriota</taxon>
        <taxon>Candidatus Methanoliparia</taxon>
        <taxon>Candidatus Methanoliparales</taxon>
        <taxon>Candidatus Methanollivieraceae</taxon>
        <taxon>Candidatus Methanolliviera</taxon>
    </lineage>
</organism>
<dbReference type="HAMAP" id="MF_00448">
    <property type="entry name" value="Ribosomal_uL16_arch"/>
    <property type="match status" value="1"/>
</dbReference>
<dbReference type="NCBIfam" id="TIGR00279">
    <property type="entry name" value="uL16_euk_arch"/>
    <property type="match status" value="1"/>
</dbReference>
<reference evidence="5 6" key="1">
    <citation type="journal article" date="2019" name="Nat. Microbiol.">
        <title>Wide diversity of methane and short-chain alkane metabolisms in uncultured archaea.</title>
        <authorList>
            <person name="Borrel G."/>
            <person name="Adam P.S."/>
            <person name="McKay L.J."/>
            <person name="Chen L.X."/>
            <person name="Sierra-Garcia I.N."/>
            <person name="Sieber C.M."/>
            <person name="Letourneur Q."/>
            <person name="Ghozlane A."/>
            <person name="Andersen G.L."/>
            <person name="Li W.J."/>
            <person name="Hallam S.J."/>
            <person name="Muyzer G."/>
            <person name="de Oliveira V.M."/>
            <person name="Inskeep W.P."/>
            <person name="Banfield J.F."/>
            <person name="Gribaldo S."/>
        </authorList>
    </citation>
    <scope>NUCLEOTIDE SEQUENCE [LARGE SCALE GENOMIC DNA]</scope>
    <source>
        <strain evidence="5">NM1b</strain>
    </source>
</reference>
<keyword evidence="2 4" id="KW-0689">Ribosomal protein</keyword>
<comment type="similarity">
    <text evidence="1 4">Belongs to the universal ribosomal protein uL16 family.</text>
</comment>
<dbReference type="InterPro" id="IPR016180">
    <property type="entry name" value="Ribosomal_uL16_dom"/>
</dbReference>
<dbReference type="Gene3D" id="3.90.1170.10">
    <property type="entry name" value="Ribosomal protein L10e/L16"/>
    <property type="match status" value="1"/>
</dbReference>
<sequence length="172" mass="18991">MGKRPGHVYRNVTKRPCTRKEYMGGTPGMRISQFNMGSPSKDFPVVLQLFTKEACQIRDIALESARISANKLLSREVGENNYHIKILVYPHHVLRENKQATGAGADRVSQGMREAFGKPVGLAARVTAGQPIISIGVHEQNFDEAKEALKKTSYKLPTPCRILTTKGSELVG</sequence>
<dbReference type="SUPFAM" id="SSF54686">
    <property type="entry name" value="Ribosomal protein L16p/L10e"/>
    <property type="match status" value="1"/>
</dbReference>
<evidence type="ECO:0000256" key="1">
    <source>
        <dbReference type="ARBA" id="ARBA00008931"/>
    </source>
</evidence>
<dbReference type="GO" id="GO:0006412">
    <property type="term" value="P:translation"/>
    <property type="evidence" value="ECO:0007669"/>
    <property type="project" value="UniProtKB-UniRule"/>
</dbReference>
<dbReference type="InterPro" id="IPR047873">
    <property type="entry name" value="Ribosomal_uL16"/>
</dbReference>
<name>A0A520KWB0_9EURY</name>
<dbReference type="GO" id="GO:0005840">
    <property type="term" value="C:ribosome"/>
    <property type="evidence" value="ECO:0007669"/>
    <property type="project" value="UniProtKB-KW"/>
</dbReference>
<keyword evidence="3 4" id="KW-0687">Ribonucleoprotein</keyword>
<dbReference type="Pfam" id="PF00252">
    <property type="entry name" value="Ribosomal_L16"/>
    <property type="match status" value="1"/>
</dbReference>
<comment type="caution">
    <text evidence="5">The sequence shown here is derived from an EMBL/GenBank/DDBJ whole genome shotgun (WGS) entry which is preliminary data.</text>
</comment>
<dbReference type="CDD" id="cd01433">
    <property type="entry name" value="Ribosomal_L16_L10e"/>
    <property type="match status" value="1"/>
</dbReference>
<protein>
    <recommendedName>
        <fullName evidence="4">Large ribosomal subunit protein uL16</fullName>
    </recommendedName>
</protein>
<proteinExistence type="inferred from homology"/>
<dbReference type="Proteomes" id="UP000320766">
    <property type="component" value="Unassembled WGS sequence"/>
</dbReference>
<dbReference type="PIRSF" id="PIRSF005590">
    <property type="entry name" value="Ribosomal_L10"/>
    <property type="match status" value="1"/>
</dbReference>